<organism evidence="1">
    <name type="scientific">uncultured Microcoleus sp</name>
    <dbReference type="NCBI Taxonomy" id="259945"/>
    <lineage>
        <taxon>Bacteria</taxon>
        <taxon>Bacillati</taxon>
        <taxon>Cyanobacteriota</taxon>
        <taxon>Cyanophyceae</taxon>
        <taxon>Oscillatoriophycideae</taxon>
        <taxon>Oscillatoriales</taxon>
        <taxon>Microcoleaceae</taxon>
        <taxon>Microcoleus</taxon>
        <taxon>environmental samples</taxon>
    </lineage>
</organism>
<protein>
    <submittedName>
        <fullName evidence="1">Uncharacterized protein</fullName>
    </submittedName>
</protein>
<proteinExistence type="predicted"/>
<sequence length="56" mass="6730">MELSKNWITFWNWYKPEAESLKGDALWHRNNNFPSTVRSSRSRQFSLKSNNLKSKI</sequence>
<name>A0A6J4PBW3_9CYAN</name>
<dbReference type="AlphaFoldDB" id="A0A6J4PBW3"/>
<dbReference type="EMBL" id="CADCTZ010001641">
    <property type="protein sequence ID" value="CAA9409828.1"/>
    <property type="molecule type" value="Genomic_DNA"/>
</dbReference>
<accession>A0A6J4PBW3</accession>
<gene>
    <name evidence="1" type="ORF">AVDCRST_MAG84-6562</name>
</gene>
<evidence type="ECO:0000313" key="1">
    <source>
        <dbReference type="EMBL" id="CAA9409828.1"/>
    </source>
</evidence>
<reference evidence="1" key="1">
    <citation type="submission" date="2020-02" db="EMBL/GenBank/DDBJ databases">
        <authorList>
            <person name="Meier V. D."/>
        </authorList>
    </citation>
    <scope>NUCLEOTIDE SEQUENCE</scope>
    <source>
        <strain evidence="1">AVDCRST_MAG84</strain>
    </source>
</reference>